<proteinExistence type="predicted"/>
<accession>A0A1H8XNR0</accession>
<organism evidence="2 3">
    <name type="scientific">Amycolatopsis saalfeldensis</name>
    <dbReference type="NCBI Taxonomy" id="394193"/>
    <lineage>
        <taxon>Bacteria</taxon>
        <taxon>Bacillati</taxon>
        <taxon>Actinomycetota</taxon>
        <taxon>Actinomycetes</taxon>
        <taxon>Pseudonocardiales</taxon>
        <taxon>Pseudonocardiaceae</taxon>
        <taxon>Amycolatopsis</taxon>
    </lineage>
</organism>
<dbReference type="STRING" id="394193.SAMN04489732_108141"/>
<reference evidence="2 3" key="1">
    <citation type="submission" date="2016-10" db="EMBL/GenBank/DDBJ databases">
        <authorList>
            <person name="de Groot N.N."/>
        </authorList>
    </citation>
    <scope>NUCLEOTIDE SEQUENCE [LARGE SCALE GENOMIC DNA]</scope>
    <source>
        <strain evidence="2 3">DSM 44993</strain>
    </source>
</reference>
<protein>
    <submittedName>
        <fullName evidence="2">Uncharacterized protein</fullName>
    </submittedName>
</protein>
<dbReference type="Proteomes" id="UP000198582">
    <property type="component" value="Unassembled WGS sequence"/>
</dbReference>
<dbReference type="AlphaFoldDB" id="A0A1H8XNR0"/>
<feature type="region of interest" description="Disordered" evidence="1">
    <location>
        <begin position="1"/>
        <end position="21"/>
    </location>
</feature>
<dbReference type="EMBL" id="FOEF01000008">
    <property type="protein sequence ID" value="SEP41411.1"/>
    <property type="molecule type" value="Genomic_DNA"/>
</dbReference>
<name>A0A1H8XNR0_9PSEU</name>
<feature type="compositionally biased region" description="Basic and acidic residues" evidence="1">
    <location>
        <begin position="11"/>
        <end position="20"/>
    </location>
</feature>
<sequence>MTAADWTSLTDNRHGEEVTDMHSTVVSARGAVCVQSQARVTANPERALDSTV</sequence>
<gene>
    <name evidence="2" type="ORF">SAMN04489732_108141</name>
</gene>
<evidence type="ECO:0000313" key="3">
    <source>
        <dbReference type="Proteomes" id="UP000198582"/>
    </source>
</evidence>
<evidence type="ECO:0000313" key="2">
    <source>
        <dbReference type="EMBL" id="SEP41411.1"/>
    </source>
</evidence>
<evidence type="ECO:0000256" key="1">
    <source>
        <dbReference type="SAM" id="MobiDB-lite"/>
    </source>
</evidence>
<keyword evidence="3" id="KW-1185">Reference proteome</keyword>
<feature type="compositionally biased region" description="Polar residues" evidence="1">
    <location>
        <begin position="1"/>
        <end position="10"/>
    </location>
</feature>